<dbReference type="AlphaFoldDB" id="A0A2M4C6N6"/>
<protein>
    <submittedName>
        <fullName evidence="1">Putative secreted protein</fullName>
    </submittedName>
</protein>
<evidence type="ECO:0000313" key="1">
    <source>
        <dbReference type="EMBL" id="MBW60970.1"/>
    </source>
</evidence>
<sequence length="139" mass="15426">MLAFTYALSLSPFGSARASAPLSESAFDSLLRSSLTADFVVNTRCLSLPLLPPTHYFMLPQHNQSLCTKKRTPLHIECVSVCGCVFENRSSEEVHDNKNRIFSPCKAKCRGTGFVHHDFYAKKLFLKLTPSPQTGLTSD</sequence>
<reference evidence="1" key="1">
    <citation type="submission" date="2018-01" db="EMBL/GenBank/DDBJ databases">
        <title>An insight into the sialome of Amazonian anophelines.</title>
        <authorList>
            <person name="Ribeiro J.M."/>
            <person name="Scarpassa V."/>
            <person name="Calvo E."/>
        </authorList>
    </citation>
    <scope>NUCLEOTIDE SEQUENCE</scope>
    <source>
        <tissue evidence="1">Salivary glands</tissue>
    </source>
</reference>
<proteinExistence type="predicted"/>
<name>A0A2M4C6N6_9DIPT</name>
<dbReference type="EMBL" id="GGFJ01011829">
    <property type="protein sequence ID" value="MBW60970.1"/>
    <property type="molecule type" value="Transcribed_RNA"/>
</dbReference>
<accession>A0A2M4C6N6</accession>
<organism evidence="1">
    <name type="scientific">Anopheles marajoara</name>
    <dbReference type="NCBI Taxonomy" id="58244"/>
    <lineage>
        <taxon>Eukaryota</taxon>
        <taxon>Metazoa</taxon>
        <taxon>Ecdysozoa</taxon>
        <taxon>Arthropoda</taxon>
        <taxon>Hexapoda</taxon>
        <taxon>Insecta</taxon>
        <taxon>Pterygota</taxon>
        <taxon>Neoptera</taxon>
        <taxon>Endopterygota</taxon>
        <taxon>Diptera</taxon>
        <taxon>Nematocera</taxon>
        <taxon>Culicoidea</taxon>
        <taxon>Culicidae</taxon>
        <taxon>Anophelinae</taxon>
        <taxon>Anopheles</taxon>
    </lineage>
</organism>